<evidence type="ECO:0000313" key="6">
    <source>
        <dbReference type="EMBL" id="RCK78587.1"/>
    </source>
</evidence>
<dbReference type="InterPro" id="IPR017453">
    <property type="entry name" value="GCV_H_sub"/>
</dbReference>
<comment type="caution">
    <text evidence="6">The sequence shown here is derived from an EMBL/GenBank/DDBJ whole genome shotgun (WGS) entry which is preliminary data.</text>
</comment>
<dbReference type="SUPFAM" id="SSF51230">
    <property type="entry name" value="Single hybrid motif"/>
    <property type="match status" value="1"/>
</dbReference>
<comment type="similarity">
    <text evidence="1 3">Belongs to the GcvH family.</text>
</comment>
<dbReference type="GO" id="GO:0005960">
    <property type="term" value="C:glycine cleavage complex"/>
    <property type="evidence" value="ECO:0007669"/>
    <property type="project" value="InterPro"/>
</dbReference>
<evidence type="ECO:0000256" key="2">
    <source>
        <dbReference type="ARBA" id="ARBA00022823"/>
    </source>
</evidence>
<dbReference type="NCBIfam" id="TIGR00527">
    <property type="entry name" value="gcvH"/>
    <property type="match status" value="1"/>
</dbReference>
<dbReference type="PROSITE" id="PS00189">
    <property type="entry name" value="LIPOYL"/>
    <property type="match status" value="1"/>
</dbReference>
<gene>
    <name evidence="3" type="primary">gcvH</name>
    <name evidence="6" type="ORF">OZSIB_1309</name>
</gene>
<evidence type="ECO:0000259" key="5">
    <source>
        <dbReference type="PROSITE" id="PS50968"/>
    </source>
</evidence>
<evidence type="ECO:0000256" key="1">
    <source>
        <dbReference type="ARBA" id="ARBA00009249"/>
    </source>
</evidence>
<keyword evidence="2 3" id="KW-0450">Lipoyl</keyword>
<comment type="cofactor">
    <cofactor evidence="3">
        <name>(R)-lipoate</name>
        <dbReference type="ChEBI" id="CHEBI:83088"/>
    </cofactor>
    <text evidence="3">Binds 1 lipoyl cofactor covalently.</text>
</comment>
<dbReference type="PANTHER" id="PTHR11715:SF3">
    <property type="entry name" value="GLYCINE CLEAVAGE SYSTEM H PROTEIN-RELATED"/>
    <property type="match status" value="1"/>
</dbReference>
<dbReference type="GO" id="GO:0009249">
    <property type="term" value="P:protein lipoylation"/>
    <property type="evidence" value="ECO:0007669"/>
    <property type="project" value="TreeGrafter"/>
</dbReference>
<dbReference type="InterPro" id="IPR000089">
    <property type="entry name" value="Biotin_lipoyl"/>
</dbReference>
<dbReference type="PANTHER" id="PTHR11715">
    <property type="entry name" value="GLYCINE CLEAVAGE SYSTEM H PROTEIN"/>
    <property type="match status" value="1"/>
</dbReference>
<sequence length="128" mass="13990">MVPSNCRYTKDHEWARLEGKKVVVGVTEFAAKQLGDVVFVDVPQLGAKVEAGKTMGVIESVKTVSDMYAPVSGKVVARNDALEGDPALVNQDPFGKGWIVEIEMANPAEYDRLMSPKEYEEHVAKSGH</sequence>
<evidence type="ECO:0000313" key="7">
    <source>
        <dbReference type="Proteomes" id="UP000252355"/>
    </source>
</evidence>
<organism evidence="6 7">
    <name type="scientific">Candidatus Ozemobacter sibiricus</name>
    <dbReference type="NCBI Taxonomy" id="2268124"/>
    <lineage>
        <taxon>Bacteria</taxon>
        <taxon>Candidatus Ozemobacteria</taxon>
        <taxon>Candidatus Ozemobacterales</taxon>
        <taxon>Candidatus Ozemobacteraceae</taxon>
        <taxon>Candidatus Ozemobacter</taxon>
    </lineage>
</organism>
<feature type="modified residue" description="N6-lipoyllysine" evidence="3 4">
    <location>
        <position position="62"/>
    </location>
</feature>
<dbReference type="InterPro" id="IPR011053">
    <property type="entry name" value="Single_hybrid_motif"/>
</dbReference>
<dbReference type="InterPro" id="IPR002930">
    <property type="entry name" value="GCV_H"/>
</dbReference>
<evidence type="ECO:0000256" key="3">
    <source>
        <dbReference type="HAMAP-Rule" id="MF_00272"/>
    </source>
</evidence>
<dbReference type="InterPro" id="IPR033753">
    <property type="entry name" value="GCV_H/Fam206"/>
</dbReference>
<name>A0A367ZL55_9BACT</name>
<evidence type="ECO:0000256" key="4">
    <source>
        <dbReference type="PIRSR" id="PIRSR617453-50"/>
    </source>
</evidence>
<proteinExistence type="inferred from homology"/>
<comment type="subunit">
    <text evidence="3">The glycine cleavage system is composed of four proteins: P, T, L and H.</text>
</comment>
<dbReference type="HAMAP" id="MF_00272">
    <property type="entry name" value="GcvH"/>
    <property type="match status" value="1"/>
</dbReference>
<dbReference type="Gene3D" id="2.40.50.100">
    <property type="match status" value="1"/>
</dbReference>
<dbReference type="GO" id="GO:0019464">
    <property type="term" value="P:glycine decarboxylation via glycine cleavage system"/>
    <property type="evidence" value="ECO:0007669"/>
    <property type="project" value="UniProtKB-UniRule"/>
</dbReference>
<comment type="function">
    <text evidence="3">The glycine cleavage system catalyzes the degradation of glycine. The H protein shuttles the methylamine group of glycine from the P protein to the T protein.</text>
</comment>
<accession>A0A367ZL55</accession>
<dbReference type="Proteomes" id="UP000252355">
    <property type="component" value="Unassembled WGS sequence"/>
</dbReference>
<protein>
    <recommendedName>
        <fullName evidence="3">Glycine cleavage system H protein</fullName>
    </recommendedName>
</protein>
<dbReference type="InterPro" id="IPR003016">
    <property type="entry name" value="2-oxoA_DH_lipoyl-BS"/>
</dbReference>
<dbReference type="CDD" id="cd06848">
    <property type="entry name" value="GCS_H"/>
    <property type="match status" value="1"/>
</dbReference>
<dbReference type="AlphaFoldDB" id="A0A367ZL55"/>
<dbReference type="NCBIfam" id="NF002270">
    <property type="entry name" value="PRK01202.1"/>
    <property type="match status" value="1"/>
</dbReference>
<dbReference type="Pfam" id="PF01597">
    <property type="entry name" value="GCV_H"/>
    <property type="match status" value="1"/>
</dbReference>
<dbReference type="GO" id="GO:0005829">
    <property type="term" value="C:cytosol"/>
    <property type="evidence" value="ECO:0007669"/>
    <property type="project" value="TreeGrafter"/>
</dbReference>
<dbReference type="PROSITE" id="PS50968">
    <property type="entry name" value="BIOTINYL_LIPOYL"/>
    <property type="match status" value="1"/>
</dbReference>
<feature type="domain" description="Lipoyl-binding" evidence="5">
    <location>
        <begin position="21"/>
        <end position="103"/>
    </location>
</feature>
<reference evidence="6 7" key="1">
    <citation type="submission" date="2018-05" db="EMBL/GenBank/DDBJ databases">
        <title>A metagenomic window into the 2 km-deep terrestrial subsurface aquifer revealed taxonomically and functionally diverse microbial community comprising novel uncultured bacterial lineages.</title>
        <authorList>
            <person name="Kadnikov V.V."/>
            <person name="Mardanov A.V."/>
            <person name="Beletsky A.V."/>
            <person name="Banks D."/>
            <person name="Pimenov N.V."/>
            <person name="Frank Y.A."/>
            <person name="Karnachuk O.V."/>
            <person name="Ravin N.V."/>
        </authorList>
    </citation>
    <scope>NUCLEOTIDE SEQUENCE [LARGE SCALE GENOMIC DNA]</scope>
    <source>
        <strain evidence="6">BY5</strain>
    </source>
</reference>
<dbReference type="EMBL" id="QOQW01000021">
    <property type="protein sequence ID" value="RCK78587.1"/>
    <property type="molecule type" value="Genomic_DNA"/>
</dbReference>